<proteinExistence type="predicted"/>
<reference evidence="2 3" key="2">
    <citation type="journal article" date="2010" name="Nucleic Acids Res.">
        <title>BeetleBase in 2010: revisions to provide comprehensive genomic information for Tribolium castaneum.</title>
        <authorList>
            <person name="Kim H.S."/>
            <person name="Murphy T."/>
            <person name="Xia J."/>
            <person name="Caragea D."/>
            <person name="Park Y."/>
            <person name="Beeman R.W."/>
            <person name="Lorenzen M.D."/>
            <person name="Butcher S."/>
            <person name="Manak J.R."/>
            <person name="Brown S.J."/>
        </authorList>
    </citation>
    <scope>GENOME REANNOTATION</scope>
    <source>
        <strain evidence="2 3">Georgia GA2</strain>
    </source>
</reference>
<feature type="compositionally biased region" description="Pro residues" evidence="1">
    <location>
        <begin position="153"/>
        <end position="162"/>
    </location>
</feature>
<dbReference type="EMBL" id="KQ971311">
    <property type="protein sequence ID" value="EEZ99006.1"/>
    <property type="molecule type" value="Genomic_DNA"/>
</dbReference>
<dbReference type="HOGENOM" id="CLU_1404122_0_0_1"/>
<feature type="compositionally biased region" description="Basic residues" evidence="1">
    <location>
        <begin position="56"/>
        <end position="65"/>
    </location>
</feature>
<accession>D6WBN2</accession>
<name>D6WBN2_TRICA</name>
<feature type="region of interest" description="Disordered" evidence="1">
    <location>
        <begin position="148"/>
        <end position="167"/>
    </location>
</feature>
<evidence type="ECO:0000313" key="2">
    <source>
        <dbReference type="EMBL" id="EEZ99006.1"/>
    </source>
</evidence>
<reference evidence="2 3" key="1">
    <citation type="journal article" date="2008" name="Nature">
        <title>The genome of the model beetle and pest Tribolium castaneum.</title>
        <authorList>
            <consortium name="Tribolium Genome Sequencing Consortium"/>
            <person name="Richards S."/>
            <person name="Gibbs R.A."/>
            <person name="Weinstock G.M."/>
            <person name="Brown S.J."/>
            <person name="Denell R."/>
            <person name="Beeman R.W."/>
            <person name="Gibbs R."/>
            <person name="Beeman R.W."/>
            <person name="Brown S.J."/>
            <person name="Bucher G."/>
            <person name="Friedrich M."/>
            <person name="Grimmelikhuijzen C.J."/>
            <person name="Klingler M."/>
            <person name="Lorenzen M."/>
            <person name="Richards S."/>
            <person name="Roth S."/>
            <person name="Schroder R."/>
            <person name="Tautz D."/>
            <person name="Zdobnov E.M."/>
            <person name="Muzny D."/>
            <person name="Gibbs R.A."/>
            <person name="Weinstock G.M."/>
            <person name="Attaway T."/>
            <person name="Bell S."/>
            <person name="Buhay C.J."/>
            <person name="Chandrabose M.N."/>
            <person name="Chavez D."/>
            <person name="Clerk-Blankenburg K.P."/>
            <person name="Cree A."/>
            <person name="Dao M."/>
            <person name="Davis C."/>
            <person name="Chacko J."/>
            <person name="Dinh H."/>
            <person name="Dugan-Rocha S."/>
            <person name="Fowler G."/>
            <person name="Garner T.T."/>
            <person name="Garnes J."/>
            <person name="Gnirke A."/>
            <person name="Hawes A."/>
            <person name="Hernandez J."/>
            <person name="Hines S."/>
            <person name="Holder M."/>
            <person name="Hume J."/>
            <person name="Jhangiani S.N."/>
            <person name="Joshi V."/>
            <person name="Khan Z.M."/>
            <person name="Jackson L."/>
            <person name="Kovar C."/>
            <person name="Kowis A."/>
            <person name="Lee S."/>
            <person name="Lewis L.R."/>
            <person name="Margolis J."/>
            <person name="Morgan M."/>
            <person name="Nazareth L.V."/>
            <person name="Nguyen N."/>
            <person name="Okwuonu G."/>
            <person name="Parker D."/>
            <person name="Richards S."/>
            <person name="Ruiz S.J."/>
            <person name="Santibanez J."/>
            <person name="Savard J."/>
            <person name="Scherer S.E."/>
            <person name="Schneider B."/>
            <person name="Sodergren E."/>
            <person name="Tautz D."/>
            <person name="Vattahil S."/>
            <person name="Villasana D."/>
            <person name="White C.S."/>
            <person name="Wright R."/>
            <person name="Park Y."/>
            <person name="Beeman R.W."/>
            <person name="Lord J."/>
            <person name="Oppert B."/>
            <person name="Lorenzen M."/>
            <person name="Brown S."/>
            <person name="Wang L."/>
            <person name="Savard J."/>
            <person name="Tautz D."/>
            <person name="Richards S."/>
            <person name="Weinstock G."/>
            <person name="Gibbs R.A."/>
            <person name="Liu Y."/>
            <person name="Worley K."/>
            <person name="Weinstock G."/>
            <person name="Elsik C.G."/>
            <person name="Reese J.T."/>
            <person name="Elhaik E."/>
            <person name="Landan G."/>
            <person name="Graur D."/>
            <person name="Arensburger P."/>
            <person name="Atkinson P."/>
            <person name="Beeman R.W."/>
            <person name="Beidler J."/>
            <person name="Brown S.J."/>
            <person name="Demuth J.P."/>
            <person name="Drury D.W."/>
            <person name="Du Y.Z."/>
            <person name="Fujiwara H."/>
            <person name="Lorenzen M."/>
            <person name="Maselli V."/>
            <person name="Osanai M."/>
            <person name="Park Y."/>
            <person name="Robertson H.M."/>
            <person name="Tu Z."/>
            <person name="Wang J.J."/>
            <person name="Wang S."/>
            <person name="Richards S."/>
            <person name="Song H."/>
            <person name="Zhang L."/>
            <person name="Sodergren E."/>
            <person name="Werner D."/>
            <person name="Stanke M."/>
            <person name="Morgenstern B."/>
            <person name="Solovyev V."/>
            <person name="Kosarev P."/>
            <person name="Brown G."/>
            <person name="Chen H.C."/>
            <person name="Ermolaeva O."/>
            <person name="Hlavina W."/>
            <person name="Kapustin Y."/>
            <person name="Kiryutin B."/>
            <person name="Kitts P."/>
            <person name="Maglott D."/>
            <person name="Pruitt K."/>
            <person name="Sapojnikov V."/>
            <person name="Souvorov A."/>
            <person name="Mackey A.J."/>
            <person name="Waterhouse R.M."/>
            <person name="Wyder S."/>
            <person name="Zdobnov E.M."/>
            <person name="Zdobnov E.M."/>
            <person name="Wyder S."/>
            <person name="Kriventseva E.V."/>
            <person name="Kadowaki T."/>
            <person name="Bork P."/>
            <person name="Aranda M."/>
            <person name="Bao R."/>
            <person name="Beermann A."/>
            <person name="Berns N."/>
            <person name="Bolognesi R."/>
            <person name="Bonneton F."/>
            <person name="Bopp D."/>
            <person name="Brown S.J."/>
            <person name="Bucher G."/>
            <person name="Butts T."/>
            <person name="Chaumot A."/>
            <person name="Denell R.E."/>
            <person name="Ferrier D.E."/>
            <person name="Friedrich M."/>
            <person name="Gordon C.M."/>
            <person name="Jindra M."/>
            <person name="Klingler M."/>
            <person name="Lan Q."/>
            <person name="Lattorff H.M."/>
            <person name="Laudet V."/>
            <person name="von Levetsow C."/>
            <person name="Liu Z."/>
            <person name="Lutz R."/>
            <person name="Lynch J.A."/>
            <person name="da Fonseca R.N."/>
            <person name="Posnien N."/>
            <person name="Reuter R."/>
            <person name="Roth S."/>
            <person name="Savard J."/>
            <person name="Schinko J.B."/>
            <person name="Schmitt C."/>
            <person name="Schoppmeier M."/>
            <person name="Schroder R."/>
            <person name="Shippy T.D."/>
            <person name="Simonnet F."/>
            <person name="Marques-Souza H."/>
            <person name="Tautz D."/>
            <person name="Tomoyasu Y."/>
            <person name="Trauner J."/>
            <person name="Van der Zee M."/>
            <person name="Vervoort M."/>
            <person name="Wittkopp N."/>
            <person name="Wimmer E.A."/>
            <person name="Yang X."/>
            <person name="Jones A.K."/>
            <person name="Sattelle D.B."/>
            <person name="Ebert P.R."/>
            <person name="Nelson D."/>
            <person name="Scott J.G."/>
            <person name="Beeman R.W."/>
            <person name="Muthukrishnan S."/>
            <person name="Kramer K.J."/>
            <person name="Arakane Y."/>
            <person name="Beeman R.W."/>
            <person name="Zhu Q."/>
            <person name="Hogenkamp D."/>
            <person name="Dixit R."/>
            <person name="Oppert B."/>
            <person name="Jiang H."/>
            <person name="Zou Z."/>
            <person name="Marshall J."/>
            <person name="Elpidina E."/>
            <person name="Vinokurov K."/>
            <person name="Oppert C."/>
            <person name="Zou Z."/>
            <person name="Evans J."/>
            <person name="Lu Z."/>
            <person name="Zhao P."/>
            <person name="Sumathipala N."/>
            <person name="Altincicek B."/>
            <person name="Vilcinskas A."/>
            <person name="Williams M."/>
            <person name="Hultmark D."/>
            <person name="Hetru C."/>
            <person name="Jiang H."/>
            <person name="Grimmelikhuijzen C.J."/>
            <person name="Hauser F."/>
            <person name="Cazzamali G."/>
            <person name="Williamson M."/>
            <person name="Park Y."/>
            <person name="Li B."/>
            <person name="Tanaka Y."/>
            <person name="Predel R."/>
            <person name="Neupert S."/>
            <person name="Schachtner J."/>
            <person name="Verleyen P."/>
            <person name="Raible F."/>
            <person name="Bork P."/>
            <person name="Friedrich M."/>
            <person name="Walden K.K."/>
            <person name="Robertson H.M."/>
            <person name="Angeli S."/>
            <person name="Foret S."/>
            <person name="Bucher G."/>
            <person name="Schuetz S."/>
            <person name="Maleszka R."/>
            <person name="Wimmer E.A."/>
            <person name="Beeman R.W."/>
            <person name="Lorenzen M."/>
            <person name="Tomoyasu Y."/>
            <person name="Miller S.C."/>
            <person name="Grossmann D."/>
            <person name="Bucher G."/>
        </authorList>
    </citation>
    <scope>NUCLEOTIDE SEQUENCE [LARGE SCALE GENOMIC DNA]</scope>
    <source>
        <strain evidence="2 3">Georgia GA2</strain>
    </source>
</reference>
<dbReference type="AlphaFoldDB" id="D6WBN2"/>
<gene>
    <name evidence="2" type="primary">GLEAN_04870</name>
    <name evidence="2" type="ORF">TcasGA2_TC004870</name>
</gene>
<feature type="region of interest" description="Disordered" evidence="1">
    <location>
        <begin position="53"/>
        <end position="73"/>
    </location>
</feature>
<keyword evidence="3" id="KW-1185">Reference proteome</keyword>
<sequence length="194" mass="20346">MSWSEACGGLLDSESCRALFRDGGVAAGVGDRSSPRGCRPLFVVLKTVSTIPASKSRGRRRRSRRTGVGPGSTCTEHYVTTGASAADEEVGPVVVVKPLAVAARLAVIAVAAPGVVSQPVLASDCHPPPPAARQVGSGHRAHTTLTLMRHEPTPPPPMPPPNTGSYLNTDTHGPSNYNNTRTNHEQAFTIKAHF</sequence>
<protein>
    <submittedName>
        <fullName evidence="2">Uncharacterized protein</fullName>
    </submittedName>
</protein>
<evidence type="ECO:0000313" key="3">
    <source>
        <dbReference type="Proteomes" id="UP000007266"/>
    </source>
</evidence>
<organism evidence="2 3">
    <name type="scientific">Tribolium castaneum</name>
    <name type="common">Red flour beetle</name>
    <dbReference type="NCBI Taxonomy" id="7070"/>
    <lineage>
        <taxon>Eukaryota</taxon>
        <taxon>Metazoa</taxon>
        <taxon>Ecdysozoa</taxon>
        <taxon>Arthropoda</taxon>
        <taxon>Hexapoda</taxon>
        <taxon>Insecta</taxon>
        <taxon>Pterygota</taxon>
        <taxon>Neoptera</taxon>
        <taxon>Endopterygota</taxon>
        <taxon>Coleoptera</taxon>
        <taxon>Polyphaga</taxon>
        <taxon>Cucujiformia</taxon>
        <taxon>Tenebrionidae</taxon>
        <taxon>Tenebrionidae incertae sedis</taxon>
        <taxon>Tribolium</taxon>
    </lineage>
</organism>
<dbReference type="Proteomes" id="UP000007266">
    <property type="component" value="Linkage group 2"/>
</dbReference>
<evidence type="ECO:0000256" key="1">
    <source>
        <dbReference type="SAM" id="MobiDB-lite"/>
    </source>
</evidence>